<dbReference type="OrthoDB" id="5621871at2"/>
<reference evidence="3 4" key="1">
    <citation type="journal article" date="2015" name="Genome Announc.">
        <title>Expanding the biotechnology potential of lactobacilli through comparative genomics of 213 strains and associated genera.</title>
        <authorList>
            <person name="Sun Z."/>
            <person name="Harris H.M."/>
            <person name="McCann A."/>
            <person name="Guo C."/>
            <person name="Argimon S."/>
            <person name="Zhang W."/>
            <person name="Yang X."/>
            <person name="Jeffery I.B."/>
            <person name="Cooney J.C."/>
            <person name="Kagawa T.F."/>
            <person name="Liu W."/>
            <person name="Song Y."/>
            <person name="Salvetti E."/>
            <person name="Wrobel A."/>
            <person name="Rasinkangas P."/>
            <person name="Parkhill J."/>
            <person name="Rea M.C."/>
            <person name="O'Sullivan O."/>
            <person name="Ritari J."/>
            <person name="Douillard F.P."/>
            <person name="Paul Ross R."/>
            <person name="Yang R."/>
            <person name="Briner A.E."/>
            <person name="Felis G.E."/>
            <person name="de Vos W.M."/>
            <person name="Barrangou R."/>
            <person name="Klaenhammer T.R."/>
            <person name="Caufield P.W."/>
            <person name="Cui Y."/>
            <person name="Zhang H."/>
            <person name="O'Toole P.W."/>
        </authorList>
    </citation>
    <scope>NUCLEOTIDE SEQUENCE [LARGE SCALE GENOMIC DNA]</scope>
    <source>
        <strain evidence="3 4">DSM 23365</strain>
    </source>
</reference>
<keyword evidence="1 2" id="KW-0051">Antiviral defense</keyword>
<comment type="similarity">
    <text evidence="2">Belongs to the CRISPR-associated protein Cas5 family. Subtype I-C/Dvulg subfamily.</text>
</comment>
<dbReference type="GO" id="GO:0051607">
    <property type="term" value="P:defense response to virus"/>
    <property type="evidence" value="ECO:0007669"/>
    <property type="project" value="UniProtKB-UniRule"/>
</dbReference>
<sequence>MSYENNTVEFEVWGKNSMFTDPLSRGGEKLSYNIPTYQSLIGLCESIYWKPTIRYVIDKLRVMNEIQITSKAVRPLDKRLALDHNTLAYYSYLYNVRYKVQAHIEWNLQREDLASDRNYKKHLAIFKRALKAGGRRDTFLGTRECQAYVKPTNFSEGIGYYDENTAFPFGLMFHGYNYPNETGGDMLEARFTRPVMRKGIIEFERPEDCQIVRPIRKVIDTGGHDLTQFESVNDLEARLEGGE</sequence>
<dbReference type="GO" id="GO:0004519">
    <property type="term" value="F:endonuclease activity"/>
    <property type="evidence" value="ECO:0007669"/>
    <property type="project" value="UniProtKB-UniRule"/>
</dbReference>
<dbReference type="GO" id="GO:0043571">
    <property type="term" value="P:maintenance of CRISPR repeat elements"/>
    <property type="evidence" value="ECO:0007669"/>
    <property type="project" value="UniProtKB-UniRule"/>
</dbReference>
<accession>A0A0R2FC89</accession>
<keyword evidence="2" id="KW-0378">Hydrolase</keyword>
<dbReference type="Pfam" id="PF09704">
    <property type="entry name" value="Cas_Cas5d"/>
    <property type="match status" value="1"/>
</dbReference>
<dbReference type="NCBIfam" id="TIGR02593">
    <property type="entry name" value="CRISPR_cas5"/>
    <property type="match status" value="1"/>
</dbReference>
<dbReference type="EC" id="3.1.-.-" evidence="2"/>
<dbReference type="Proteomes" id="UP000051442">
    <property type="component" value="Unassembled WGS sequence"/>
</dbReference>
<dbReference type="PIRSF" id="PIRSF029950">
    <property type="entry name" value="Cas_CT1134"/>
    <property type="match status" value="1"/>
</dbReference>
<dbReference type="GO" id="GO:0003723">
    <property type="term" value="F:RNA binding"/>
    <property type="evidence" value="ECO:0007669"/>
    <property type="project" value="UniProtKB-UniRule"/>
</dbReference>
<dbReference type="InterPro" id="IPR010155">
    <property type="entry name" value="CRISPR-assoc_prot_Cas5d"/>
</dbReference>
<keyword evidence="2" id="KW-0540">Nuclease</keyword>
<organism evidence="3 4">
    <name type="scientific">Secundilactobacillus similis DSM 23365 = JCM 2765</name>
    <dbReference type="NCBI Taxonomy" id="1423804"/>
    <lineage>
        <taxon>Bacteria</taxon>
        <taxon>Bacillati</taxon>
        <taxon>Bacillota</taxon>
        <taxon>Bacilli</taxon>
        <taxon>Lactobacillales</taxon>
        <taxon>Lactobacillaceae</taxon>
        <taxon>Secundilactobacillus</taxon>
    </lineage>
</organism>
<dbReference type="PATRIC" id="fig|1423804.4.peg.3440"/>
<keyword evidence="2" id="KW-0694">RNA-binding</keyword>
<protein>
    <recommendedName>
        <fullName evidence="2">pre-crRNA processing endonuclease</fullName>
        <ecNumber evidence="2">3.1.-.-</ecNumber>
    </recommendedName>
</protein>
<dbReference type="AlphaFoldDB" id="A0A0R2FC89"/>
<dbReference type="EMBL" id="AYZM01000048">
    <property type="protein sequence ID" value="KRN26035.1"/>
    <property type="molecule type" value="Genomic_DNA"/>
</dbReference>
<evidence type="ECO:0000256" key="2">
    <source>
        <dbReference type="PIRNR" id="PIRNR029950"/>
    </source>
</evidence>
<dbReference type="STRING" id="1423804.FD14_GL003204"/>
<evidence type="ECO:0000313" key="3">
    <source>
        <dbReference type="EMBL" id="KRN26035.1"/>
    </source>
</evidence>
<dbReference type="GO" id="GO:0016787">
    <property type="term" value="F:hydrolase activity"/>
    <property type="evidence" value="ECO:0007669"/>
    <property type="project" value="UniProtKB-KW"/>
</dbReference>
<dbReference type="Gene3D" id="3.30.70.2660">
    <property type="match status" value="1"/>
</dbReference>
<dbReference type="InterPro" id="IPR013422">
    <property type="entry name" value="CRISPR-assoc_prot_Cas5_N"/>
</dbReference>
<dbReference type="InterPro" id="IPR021124">
    <property type="entry name" value="CRISPR-assoc_prot_Cas5"/>
</dbReference>
<keyword evidence="4" id="KW-1185">Reference proteome</keyword>
<comment type="caution">
    <text evidence="3">The sequence shown here is derived from an EMBL/GenBank/DDBJ whole genome shotgun (WGS) entry which is preliminary data.</text>
</comment>
<gene>
    <name evidence="3" type="ORF">FD14_GL003204</name>
</gene>
<dbReference type="RefSeq" id="WP_054737508.1">
    <property type="nucleotide sequence ID" value="NZ_AYZM01000048.1"/>
</dbReference>
<dbReference type="NCBIfam" id="TIGR01876">
    <property type="entry name" value="cas_Cas5d"/>
    <property type="match status" value="1"/>
</dbReference>
<proteinExistence type="inferred from homology"/>
<comment type="function">
    <text evidence="2">CRISPR (clustered regularly interspaced short palindromic repeat) is an adaptive immune system that provides protection against mobile genetic elements (viruses, transposable elements and conjugative plasmids). CRISPR clusters contain spacers, sequences complementary to antecedent mobile elements, and target invading nucleic acids. CRISPR clusters are transcribed and processed into CRISPR RNA (crRNA).</text>
</comment>
<evidence type="ECO:0000313" key="4">
    <source>
        <dbReference type="Proteomes" id="UP000051442"/>
    </source>
</evidence>
<keyword evidence="2" id="KW-0255">Endonuclease</keyword>
<evidence type="ECO:0000256" key="1">
    <source>
        <dbReference type="ARBA" id="ARBA00023118"/>
    </source>
</evidence>
<name>A0A0R2FC89_9LACO</name>